<sequence>MEVHSRVFGWSPPNNEDYLDVQIAQNALLPFQNPTFHISEPTIIIKRVREAPSANFGSTSPASSTSALSTDGDSAAEKRVETAGRNGDPNWVARPRNEFILFRCDYVRKHSREGKRIRRPPGAEAEKTLSKQAAEAWHHLSPEKRLYWKEQANSERNEHARRHPDYRYRPKKSTAGRKRQTRASPTKSSPAADEVPLPDPSPISRTTSGSSLPPPRLAPRRSSSVPQLIVTDPATRRLRSTVSHGWIGVATPASAPPDCVSFGPPSRDYTPIPTGFHSAPAFISSGYASPNFSSTPTPQAPPEQTMHPASSSLLNWNGERLVPAAPQPTYYLSSTPNHLPPPSHFDGNGNIVVTEYTSGGNPLPSSQLFAVPPGAHYQQNGDVWMPATYPSEDSMLSAPQEGDTSGGVLDPQLMHGMAAASGPVVGGTAAIAQPGFNDIVAPRAQMPSMGVFGVDLARKASAQMDVLGSGAPESNTETLFNMDTDDFFNPRF</sequence>
<dbReference type="GO" id="GO:0001228">
    <property type="term" value="F:DNA-binding transcription activator activity, RNA polymerase II-specific"/>
    <property type="evidence" value="ECO:0007669"/>
    <property type="project" value="TreeGrafter"/>
</dbReference>
<evidence type="ECO:0000259" key="5">
    <source>
        <dbReference type="PROSITE" id="PS50118"/>
    </source>
</evidence>
<dbReference type="PANTHER" id="PTHR10270:SF161">
    <property type="entry name" value="SEX-DETERMINING REGION Y PROTEIN"/>
    <property type="match status" value="1"/>
</dbReference>
<name>A0A8S0W825_CYCAE</name>
<dbReference type="PROSITE" id="PS50118">
    <property type="entry name" value="HMG_BOX_2"/>
    <property type="match status" value="1"/>
</dbReference>
<dbReference type="AlphaFoldDB" id="A0A8S0W825"/>
<dbReference type="InterPro" id="IPR036910">
    <property type="entry name" value="HMG_box_dom_sf"/>
</dbReference>
<dbReference type="EMBL" id="CACVBS010000031">
    <property type="protein sequence ID" value="CAA7260846.1"/>
    <property type="molecule type" value="Genomic_DNA"/>
</dbReference>
<dbReference type="Proteomes" id="UP000467700">
    <property type="component" value="Unassembled WGS sequence"/>
</dbReference>
<dbReference type="SMART" id="SM00398">
    <property type="entry name" value="HMG"/>
    <property type="match status" value="1"/>
</dbReference>
<dbReference type="InterPro" id="IPR050140">
    <property type="entry name" value="SRY-related_HMG-box_TF-like"/>
</dbReference>
<feature type="compositionally biased region" description="Basic residues" evidence="4">
    <location>
        <begin position="169"/>
        <end position="181"/>
    </location>
</feature>
<dbReference type="GO" id="GO:0005634">
    <property type="term" value="C:nucleus"/>
    <property type="evidence" value="ECO:0007669"/>
    <property type="project" value="UniProtKB-UniRule"/>
</dbReference>
<dbReference type="Gene3D" id="1.10.30.10">
    <property type="entry name" value="High mobility group box domain"/>
    <property type="match status" value="1"/>
</dbReference>
<keyword evidence="2" id="KW-0804">Transcription</keyword>
<evidence type="ECO:0000256" key="4">
    <source>
        <dbReference type="SAM" id="MobiDB-lite"/>
    </source>
</evidence>
<dbReference type="GO" id="GO:0030154">
    <property type="term" value="P:cell differentiation"/>
    <property type="evidence" value="ECO:0007669"/>
    <property type="project" value="TreeGrafter"/>
</dbReference>
<dbReference type="GO" id="GO:0000978">
    <property type="term" value="F:RNA polymerase II cis-regulatory region sequence-specific DNA binding"/>
    <property type="evidence" value="ECO:0007669"/>
    <property type="project" value="TreeGrafter"/>
</dbReference>
<feature type="compositionally biased region" description="Low complexity" evidence="4">
    <location>
        <begin position="58"/>
        <end position="70"/>
    </location>
</feature>
<evidence type="ECO:0000313" key="6">
    <source>
        <dbReference type="EMBL" id="CAA7260846.1"/>
    </source>
</evidence>
<feature type="region of interest" description="Disordered" evidence="4">
    <location>
        <begin position="152"/>
        <end position="227"/>
    </location>
</feature>
<keyword evidence="3" id="KW-0539">Nucleus</keyword>
<evidence type="ECO:0000256" key="2">
    <source>
        <dbReference type="ARBA" id="ARBA00023163"/>
    </source>
</evidence>
<dbReference type="SUPFAM" id="SSF47095">
    <property type="entry name" value="HMG-box"/>
    <property type="match status" value="1"/>
</dbReference>
<proteinExistence type="predicted"/>
<keyword evidence="7" id="KW-1185">Reference proteome</keyword>
<organism evidence="6 7">
    <name type="scientific">Cyclocybe aegerita</name>
    <name type="common">Black poplar mushroom</name>
    <name type="synonym">Agrocybe aegerita</name>
    <dbReference type="NCBI Taxonomy" id="1973307"/>
    <lineage>
        <taxon>Eukaryota</taxon>
        <taxon>Fungi</taxon>
        <taxon>Dikarya</taxon>
        <taxon>Basidiomycota</taxon>
        <taxon>Agaricomycotina</taxon>
        <taxon>Agaricomycetes</taxon>
        <taxon>Agaricomycetidae</taxon>
        <taxon>Agaricales</taxon>
        <taxon>Agaricineae</taxon>
        <taxon>Bolbitiaceae</taxon>
        <taxon>Cyclocybe</taxon>
    </lineage>
</organism>
<feature type="DNA-binding region" description="HMG box" evidence="3">
    <location>
        <begin position="92"/>
        <end position="167"/>
    </location>
</feature>
<feature type="region of interest" description="Disordered" evidence="4">
    <location>
        <begin position="54"/>
        <end position="90"/>
    </location>
</feature>
<dbReference type="InterPro" id="IPR009071">
    <property type="entry name" value="HMG_box_dom"/>
</dbReference>
<evidence type="ECO:0000256" key="3">
    <source>
        <dbReference type="PROSITE-ProRule" id="PRU00267"/>
    </source>
</evidence>
<reference evidence="6 7" key="1">
    <citation type="submission" date="2020-01" db="EMBL/GenBank/DDBJ databases">
        <authorList>
            <person name="Gupta K D."/>
        </authorList>
    </citation>
    <scope>NUCLEOTIDE SEQUENCE [LARGE SCALE GENOMIC DNA]</scope>
</reference>
<accession>A0A8S0W825</accession>
<feature type="region of interest" description="Disordered" evidence="4">
    <location>
        <begin position="111"/>
        <end position="136"/>
    </location>
</feature>
<protein>
    <recommendedName>
        <fullName evidence="5">HMG box domain-containing protein</fullName>
    </recommendedName>
</protein>
<dbReference type="OrthoDB" id="6247875at2759"/>
<feature type="compositionally biased region" description="Basic and acidic residues" evidence="4">
    <location>
        <begin position="152"/>
        <end position="168"/>
    </location>
</feature>
<dbReference type="CDD" id="cd01389">
    <property type="entry name" value="HMG-box_ROX1-like"/>
    <property type="match status" value="1"/>
</dbReference>
<gene>
    <name evidence="6" type="ORF">AAE3_LOCUS3310</name>
</gene>
<comment type="caution">
    <text evidence="6">The sequence shown here is derived from an EMBL/GenBank/DDBJ whole genome shotgun (WGS) entry which is preliminary data.</text>
</comment>
<evidence type="ECO:0000313" key="7">
    <source>
        <dbReference type="Proteomes" id="UP000467700"/>
    </source>
</evidence>
<keyword evidence="1 3" id="KW-0238">DNA-binding</keyword>
<feature type="region of interest" description="Disordered" evidence="4">
    <location>
        <begin position="290"/>
        <end position="309"/>
    </location>
</feature>
<feature type="domain" description="HMG box" evidence="5">
    <location>
        <begin position="92"/>
        <end position="167"/>
    </location>
</feature>
<evidence type="ECO:0000256" key="1">
    <source>
        <dbReference type="ARBA" id="ARBA00023125"/>
    </source>
</evidence>
<dbReference type="Pfam" id="PF00505">
    <property type="entry name" value="HMG_box"/>
    <property type="match status" value="1"/>
</dbReference>
<dbReference type="PANTHER" id="PTHR10270">
    <property type="entry name" value="SOX TRANSCRIPTION FACTOR"/>
    <property type="match status" value="1"/>
</dbReference>